<keyword evidence="10 16" id="KW-0401">Integrin</keyword>
<evidence type="ECO:0000256" key="4">
    <source>
        <dbReference type="ARBA" id="ARBA00022723"/>
    </source>
</evidence>
<feature type="repeat" description="FG-GAP" evidence="15">
    <location>
        <begin position="369"/>
        <end position="432"/>
    </location>
</feature>
<dbReference type="Pfam" id="PF01839">
    <property type="entry name" value="FG-GAP"/>
    <property type="match status" value="1"/>
</dbReference>
<dbReference type="Proteomes" id="UP000472277">
    <property type="component" value="Chromosome 28"/>
</dbReference>
<evidence type="ECO:0000256" key="14">
    <source>
        <dbReference type="ARBA" id="ARBA00023180"/>
    </source>
</evidence>
<keyword evidence="9" id="KW-1133">Transmembrane helix</keyword>
<dbReference type="PROSITE" id="PS51470">
    <property type="entry name" value="FG_GAP"/>
    <property type="match status" value="4"/>
</dbReference>
<dbReference type="GO" id="GO:0009897">
    <property type="term" value="C:external side of plasma membrane"/>
    <property type="evidence" value="ECO:0007669"/>
    <property type="project" value="TreeGrafter"/>
</dbReference>
<keyword evidence="6" id="KW-0677">Repeat</keyword>
<dbReference type="InterPro" id="IPR028994">
    <property type="entry name" value="Integrin_alpha_N"/>
</dbReference>
<evidence type="ECO:0000256" key="5">
    <source>
        <dbReference type="ARBA" id="ARBA00022729"/>
    </source>
</evidence>
<dbReference type="GO" id="GO:0007160">
    <property type="term" value="P:cell-matrix adhesion"/>
    <property type="evidence" value="ECO:0007669"/>
    <property type="project" value="TreeGrafter"/>
</dbReference>
<dbReference type="PANTHER" id="PTHR23220:SF3">
    <property type="entry name" value="INTEGRIN ALPHA-5"/>
    <property type="match status" value="1"/>
</dbReference>
<reference evidence="20" key="2">
    <citation type="submission" date="2025-09" db="UniProtKB">
        <authorList>
            <consortium name="Ensembl"/>
        </authorList>
    </citation>
    <scope>IDENTIFICATION</scope>
</reference>
<dbReference type="InterPro" id="IPR013519">
    <property type="entry name" value="Int_alpha_beta-p"/>
</dbReference>
<dbReference type="GO" id="GO:0007229">
    <property type="term" value="P:integrin-mediated signaling pathway"/>
    <property type="evidence" value="ECO:0007669"/>
    <property type="project" value="UniProtKB-KW"/>
</dbReference>
<dbReference type="GeneTree" id="ENSGT00940000158061"/>
<dbReference type="GO" id="GO:0008305">
    <property type="term" value="C:integrin complex"/>
    <property type="evidence" value="ECO:0007669"/>
    <property type="project" value="InterPro"/>
</dbReference>
<evidence type="ECO:0000256" key="2">
    <source>
        <dbReference type="ARBA" id="ARBA00008054"/>
    </source>
</evidence>
<dbReference type="Pfam" id="PF20805">
    <property type="entry name" value="Integrin_A_Ig_2"/>
    <property type="match status" value="1"/>
</dbReference>
<dbReference type="AlphaFoldDB" id="A0A673WNC7"/>
<dbReference type="Gene3D" id="2.60.40.1460">
    <property type="entry name" value="Integrin domains. Chain A, domain 2"/>
    <property type="match status" value="1"/>
</dbReference>
<keyword evidence="8 16" id="KW-0130">Cell adhesion</keyword>
<organism evidence="20 21">
    <name type="scientific">Salmo trutta</name>
    <name type="common">Brown trout</name>
    <dbReference type="NCBI Taxonomy" id="8032"/>
    <lineage>
        <taxon>Eukaryota</taxon>
        <taxon>Metazoa</taxon>
        <taxon>Chordata</taxon>
        <taxon>Craniata</taxon>
        <taxon>Vertebrata</taxon>
        <taxon>Euteleostomi</taxon>
        <taxon>Actinopterygii</taxon>
        <taxon>Neopterygii</taxon>
        <taxon>Teleostei</taxon>
        <taxon>Protacanthopterygii</taxon>
        <taxon>Salmoniformes</taxon>
        <taxon>Salmonidae</taxon>
        <taxon>Salmoninae</taxon>
        <taxon>Salmo</taxon>
    </lineage>
</organism>
<dbReference type="InterPro" id="IPR032695">
    <property type="entry name" value="Integrin_dom_sf"/>
</dbReference>
<evidence type="ECO:0000259" key="18">
    <source>
        <dbReference type="Pfam" id="PF20805"/>
    </source>
</evidence>
<evidence type="ECO:0000313" key="21">
    <source>
        <dbReference type="Proteomes" id="UP000472277"/>
    </source>
</evidence>
<dbReference type="PRINTS" id="PR01185">
    <property type="entry name" value="INTEGRINA"/>
</dbReference>
<dbReference type="GO" id="GO:0033627">
    <property type="term" value="P:cell adhesion mediated by integrin"/>
    <property type="evidence" value="ECO:0007669"/>
    <property type="project" value="TreeGrafter"/>
</dbReference>
<evidence type="ECO:0000313" key="20">
    <source>
        <dbReference type="Ensembl" id="ENSSTUP00000010182.1"/>
    </source>
</evidence>
<keyword evidence="4" id="KW-0479">Metal-binding</keyword>
<dbReference type="GO" id="GO:0001525">
    <property type="term" value="P:angiogenesis"/>
    <property type="evidence" value="ECO:0007669"/>
    <property type="project" value="TreeGrafter"/>
</dbReference>
<dbReference type="GO" id="GO:0098609">
    <property type="term" value="P:cell-cell adhesion"/>
    <property type="evidence" value="ECO:0007669"/>
    <property type="project" value="TreeGrafter"/>
</dbReference>
<keyword evidence="11" id="KW-0472">Membrane</keyword>
<sequence length="899" mass="99371">MGSKKYHSKTPGKLNYSLFCIGFCLIILLPLCDTFNLDVENPSVYSGPNGSYFGYSVEFYLTNSSSISVVIGAPKANTSQFNIAEGGSVYYCPWSLGQSECHNIEFDNQGDRIVTVSGTDYQAEVKSHQWFGATVRSHGDTILACAPLYSWRTKADIPQSDTTGTCYLSVKNFTKFVEYAPCRTGNPFCGVLTLFNDMGGGETGFLTNDYFYGKCVFCVCTTVEKSIQNPEIPRFLENLGILGKLPEFATLVCTMYMSVTVFLSPPLSMSDLLVGAPMYMTRGSDSRLEEVGRVYLYLQRGPLDLEPTLNLTGTQVFGRFGSTIAPLGDLNQDGYNDLAISCPFGGEDQQGLVLIYNGFAGGLRDTPSQVIDGQWASGTVPASFGFALRGAKDQDMNGYPDLIVGAFGVDKAILYRSRPIVSTSASLTIYPTMINPEEKSCSVNNGNTTIPVSCFNVMVCKTIAHSWLCVCVCVPGFLVEVQLDRLKHMQKGGVKRALFVDSQQAMLQRSVRVRSGERVCHETKIYLRDDKEFRDKLSSIYISLNFSLDPQAAFDSHGLRPILNYQTIELIEQKVQILLDCGEDNICVPDLTLAVHGDRKEVYLGDDNLLTLTFNARNEGEGGAYEAELYVVLPPEADYSGIARNNESLTQLTCSYEAENQTHYLSCDLGNPMKSGTSLWAGLRFTVPRLKDTRKTVQFELQILLFFNPPNTHTVTHSLAAISYKVFFPPPNWKVSKTPQEEQDIGPVVQHVYELVNKGPSGISHTVLQLSCPLSVQGQGLLYPLEMSTEGPLNCTTNYSINYLQLKQTSTEQPPLLVPGQDHHIERREVQRDQLAEHTNLSCSNVECWTLQCDVGLLEKGTSAILKLRSGIWAETFIEVQYVWTGDQTNHSAVATALL</sequence>
<dbReference type="InterPro" id="IPR000413">
    <property type="entry name" value="Integrin_alpha"/>
</dbReference>
<dbReference type="Pfam" id="PF08441">
    <property type="entry name" value="Integrin_A_Ig_1"/>
    <property type="match status" value="1"/>
</dbReference>
<dbReference type="SMART" id="SM00191">
    <property type="entry name" value="Int_alpha"/>
    <property type="match status" value="4"/>
</dbReference>
<evidence type="ECO:0000256" key="8">
    <source>
        <dbReference type="ARBA" id="ARBA00022889"/>
    </source>
</evidence>
<dbReference type="Pfam" id="PF20806">
    <property type="entry name" value="Integrin_A_Ig_3"/>
    <property type="match status" value="1"/>
</dbReference>
<evidence type="ECO:0000256" key="1">
    <source>
        <dbReference type="ARBA" id="ARBA00004479"/>
    </source>
</evidence>
<evidence type="ECO:0000256" key="7">
    <source>
        <dbReference type="ARBA" id="ARBA00022837"/>
    </source>
</evidence>
<keyword evidence="5" id="KW-0732">Signal</keyword>
<dbReference type="SUPFAM" id="SSF69179">
    <property type="entry name" value="Integrin domains"/>
    <property type="match status" value="3"/>
</dbReference>
<dbReference type="Gene3D" id="2.60.40.1510">
    <property type="entry name" value="ntegrin, alpha v. Chain A, domain 3"/>
    <property type="match status" value="1"/>
</dbReference>
<dbReference type="InterPro" id="IPR048285">
    <property type="entry name" value="Integrin_alpha_Ig-like_2"/>
</dbReference>
<dbReference type="GO" id="GO:0046872">
    <property type="term" value="F:metal ion binding"/>
    <property type="evidence" value="ECO:0007669"/>
    <property type="project" value="UniProtKB-KW"/>
</dbReference>
<protein>
    <submittedName>
        <fullName evidence="20">Integrin, alpha 5 (fibronectin receptor, alpha polypeptide)</fullName>
    </submittedName>
</protein>
<evidence type="ECO:0000256" key="13">
    <source>
        <dbReference type="ARBA" id="ARBA00023170"/>
    </source>
</evidence>
<feature type="domain" description="Integrin alpha first immunoglubulin-like" evidence="17">
    <location>
        <begin position="417"/>
        <end position="580"/>
    </location>
</feature>
<evidence type="ECO:0000256" key="3">
    <source>
        <dbReference type="ARBA" id="ARBA00022692"/>
    </source>
</evidence>
<keyword evidence="14" id="KW-0325">Glycoprotein</keyword>
<evidence type="ECO:0000259" key="17">
    <source>
        <dbReference type="Pfam" id="PF08441"/>
    </source>
</evidence>
<dbReference type="FunFam" id="2.60.40.1510:FF:000001">
    <property type="entry name" value="Integrin alpha V"/>
    <property type="match status" value="1"/>
</dbReference>
<keyword evidence="13 16" id="KW-0675">Receptor</keyword>
<accession>A0A673WNC7</accession>
<reference evidence="20" key="1">
    <citation type="submission" date="2025-08" db="UniProtKB">
        <authorList>
            <consortium name="Ensembl"/>
        </authorList>
    </citation>
    <scope>IDENTIFICATION</scope>
</reference>
<comment type="subcellular location">
    <subcellularLocation>
        <location evidence="1 16">Membrane</location>
        <topology evidence="1 16">Single-pass type I membrane protein</topology>
    </subcellularLocation>
</comment>
<proteinExistence type="inferred from homology"/>
<keyword evidence="21" id="KW-1185">Reference proteome</keyword>
<dbReference type="FunFam" id="2.60.40.1460:FF:000001">
    <property type="entry name" value="Integrin, alpha V"/>
    <property type="match status" value="1"/>
</dbReference>
<feature type="repeat" description="FG-GAP" evidence="15">
    <location>
        <begin position="117"/>
        <end position="178"/>
    </location>
</feature>
<feature type="domain" description="Integrin alpha second immunoglobulin-like" evidence="18">
    <location>
        <begin position="581"/>
        <end position="703"/>
    </location>
</feature>
<evidence type="ECO:0000256" key="10">
    <source>
        <dbReference type="ARBA" id="ARBA00023037"/>
    </source>
</evidence>
<evidence type="ECO:0000256" key="9">
    <source>
        <dbReference type="ARBA" id="ARBA00022989"/>
    </source>
</evidence>
<evidence type="ECO:0000256" key="16">
    <source>
        <dbReference type="RuleBase" id="RU003762"/>
    </source>
</evidence>
<keyword evidence="7" id="KW-0106">Calcium</keyword>
<dbReference type="InterPro" id="IPR013649">
    <property type="entry name" value="Integrin_alpha_Ig-like_1"/>
</dbReference>
<keyword evidence="3" id="KW-0812">Transmembrane</keyword>
<feature type="repeat" description="FG-GAP" evidence="15">
    <location>
        <begin position="36"/>
        <end position="101"/>
    </location>
</feature>
<comment type="similarity">
    <text evidence="2 16">Belongs to the integrin alpha chain family.</text>
</comment>
<dbReference type="GO" id="GO:0005178">
    <property type="term" value="F:integrin binding"/>
    <property type="evidence" value="ECO:0007669"/>
    <property type="project" value="TreeGrafter"/>
</dbReference>
<evidence type="ECO:0000259" key="19">
    <source>
        <dbReference type="Pfam" id="PF20806"/>
    </source>
</evidence>
<evidence type="ECO:0000256" key="11">
    <source>
        <dbReference type="ARBA" id="ARBA00023136"/>
    </source>
</evidence>
<dbReference type="InterPro" id="IPR013517">
    <property type="entry name" value="FG-GAP"/>
</dbReference>
<keyword evidence="12" id="KW-1015">Disulfide bond</keyword>
<feature type="domain" description="Integrin alpha third immunoglobulin-like" evidence="19">
    <location>
        <begin position="725"/>
        <end position="879"/>
    </location>
</feature>
<dbReference type="Gene3D" id="2.60.40.1530">
    <property type="entry name" value="ntegrin, alpha v. Chain A, domain 4"/>
    <property type="match status" value="1"/>
</dbReference>
<dbReference type="Ensembl" id="ENSSTUT00000010844.1">
    <property type="protein sequence ID" value="ENSSTUP00000010182.1"/>
    <property type="gene ID" value="ENSSTUG00000004713.1"/>
</dbReference>
<evidence type="ECO:0000256" key="12">
    <source>
        <dbReference type="ARBA" id="ARBA00023157"/>
    </source>
</evidence>
<feature type="repeat" description="FG-GAP" evidence="15">
    <location>
        <begin position="306"/>
        <end position="365"/>
    </location>
</feature>
<dbReference type="SUPFAM" id="SSF69318">
    <property type="entry name" value="Integrin alpha N-terminal domain"/>
    <property type="match status" value="2"/>
</dbReference>
<dbReference type="InterPro" id="IPR048286">
    <property type="entry name" value="Integrin_alpha_Ig-like_3"/>
</dbReference>
<gene>
    <name evidence="20" type="primary">ITGA5</name>
    <name evidence="20" type="synonym">LOC115165649</name>
</gene>
<name>A0A673WNC7_SALTR</name>
<dbReference type="PANTHER" id="PTHR23220">
    <property type="entry name" value="INTEGRIN ALPHA"/>
    <property type="match status" value="1"/>
</dbReference>
<dbReference type="Gene3D" id="2.130.10.130">
    <property type="entry name" value="Integrin alpha, N-terminal"/>
    <property type="match status" value="2"/>
</dbReference>
<evidence type="ECO:0000256" key="6">
    <source>
        <dbReference type="ARBA" id="ARBA00022737"/>
    </source>
</evidence>
<evidence type="ECO:0000256" key="15">
    <source>
        <dbReference type="PROSITE-ProRule" id="PRU00803"/>
    </source>
</evidence>